<accession>A0AAE8BX34</accession>
<sequence length="56" mass="5752">MIISSGSRRHVGTGAAKHSPTDTGCTVTPPRIGTCTQKCLGPSQKGWCSTTTSATM</sequence>
<keyword evidence="3" id="KW-1185">Reference proteome</keyword>
<dbReference type="RefSeq" id="YP_010675758.1">
    <property type="nucleotide sequence ID" value="NC_071006.1"/>
</dbReference>
<evidence type="ECO:0000313" key="2">
    <source>
        <dbReference type="EMBL" id="QZE10898.1"/>
    </source>
</evidence>
<organism evidence="2 3">
    <name type="scientific">Gordonia phage ChisanaKitsune</name>
    <dbReference type="NCBI Taxonomy" id="2871538"/>
    <lineage>
        <taxon>Viruses</taxon>
        <taxon>Duplodnaviria</taxon>
        <taxon>Heunggongvirae</taxon>
        <taxon>Uroviricota</taxon>
        <taxon>Caudoviricetes</taxon>
        <taxon>Chidieberevirus</taxon>
        <taxon>Chidieberevirus chisanakitsune</taxon>
    </lineage>
</organism>
<dbReference type="EMBL" id="MZ820089">
    <property type="protein sequence ID" value="QZE10898.1"/>
    <property type="molecule type" value="Genomic_DNA"/>
</dbReference>
<dbReference type="GeneID" id="77952073"/>
<reference evidence="2 3" key="1">
    <citation type="submission" date="2021-08" db="EMBL/GenBank/DDBJ databases">
        <authorList>
            <person name="Abebe M.A."/>
            <person name="Anderson J.Z."/>
            <person name="Burris R."/>
            <person name="Durrani M."/>
            <person name="Fetterly M.N."/>
            <person name="Fowler R.A."/>
            <person name="Friedman A."/>
            <person name="Khuong T.M."/>
            <person name="Konnor C.A."/>
            <person name="Madden B.G."/>
            <person name="Makula M.N."/>
            <person name="McTigue K."/>
            <person name="Morgan A.R."/>
            <person name="Qureshi S.I."/>
            <person name="Rainey M."/>
            <person name="Scherer A.E."/>
            <person name="Singer L."/>
            <person name="Thakar S.M."/>
            <person name="Truong P."/>
            <person name="Zaeean M.H."/>
            <person name="Balish M.F."/>
            <person name="Garlena R.A."/>
            <person name="Russell D.A."/>
            <person name="Jacobs-Sera D."/>
            <person name="Hatfull G.F."/>
        </authorList>
    </citation>
    <scope>NUCLEOTIDE SEQUENCE [LARGE SCALE GENOMIC DNA]</scope>
</reference>
<name>A0AAE8BX34_9CAUD</name>
<gene>
    <name evidence="2" type="primary">111</name>
    <name evidence="2" type="ORF">SEA_CHISANAKITSUNE_111</name>
</gene>
<proteinExistence type="predicted"/>
<evidence type="ECO:0000313" key="3">
    <source>
        <dbReference type="Proteomes" id="UP000827561"/>
    </source>
</evidence>
<dbReference type="KEGG" id="vg:77952073"/>
<evidence type="ECO:0000256" key="1">
    <source>
        <dbReference type="SAM" id="MobiDB-lite"/>
    </source>
</evidence>
<feature type="region of interest" description="Disordered" evidence="1">
    <location>
        <begin position="1"/>
        <end position="27"/>
    </location>
</feature>
<protein>
    <submittedName>
        <fullName evidence="2">Uncharacterized protein</fullName>
    </submittedName>
</protein>
<dbReference type="Proteomes" id="UP000827561">
    <property type="component" value="Segment"/>
</dbReference>